<evidence type="ECO:0000313" key="1">
    <source>
        <dbReference type="EMBL" id="GAA2085078.1"/>
    </source>
</evidence>
<dbReference type="EMBL" id="BAAAPY010000014">
    <property type="protein sequence ID" value="GAA2085078.1"/>
    <property type="molecule type" value="Genomic_DNA"/>
</dbReference>
<dbReference type="Proteomes" id="UP001501480">
    <property type="component" value="Unassembled WGS sequence"/>
</dbReference>
<gene>
    <name evidence="1" type="ORF">GCM10009821_28210</name>
</gene>
<comment type="caution">
    <text evidence="1">The sequence shown here is derived from an EMBL/GenBank/DDBJ whole genome shotgun (WGS) entry which is preliminary data.</text>
</comment>
<evidence type="ECO:0008006" key="3">
    <source>
        <dbReference type="Google" id="ProtNLM"/>
    </source>
</evidence>
<accession>A0ABN2W7X3</accession>
<reference evidence="1 2" key="1">
    <citation type="journal article" date="2019" name="Int. J. Syst. Evol. Microbiol.">
        <title>The Global Catalogue of Microorganisms (GCM) 10K type strain sequencing project: providing services to taxonomists for standard genome sequencing and annotation.</title>
        <authorList>
            <consortium name="The Broad Institute Genomics Platform"/>
            <consortium name="The Broad Institute Genome Sequencing Center for Infectious Disease"/>
            <person name="Wu L."/>
            <person name="Ma J."/>
        </authorList>
    </citation>
    <scope>NUCLEOTIDE SEQUENCE [LARGE SCALE GENOMIC DNA]</scope>
    <source>
        <strain evidence="1 2">JCM 15749</strain>
    </source>
</reference>
<sequence>MIFALGLSGCEGQDPEPSPPSACALLDDALVNKAVGTQDWTAQNDSIEADDDRALALCDIVSDDVTLTIKSSYPADPVVIEENIRQQLDSPDFEDTLAEPCTAYTGAPLTGIGCQQVTGGSERQDAYIYGHADDTSFSVVLSDAPPALPSSEQLEIAERLTTAFLDGFAAFRDSST</sequence>
<evidence type="ECO:0000313" key="2">
    <source>
        <dbReference type="Proteomes" id="UP001501480"/>
    </source>
</evidence>
<dbReference type="RefSeq" id="WP_344330012.1">
    <property type="nucleotide sequence ID" value="NZ_BAAAPY010000014.1"/>
</dbReference>
<name>A0ABN2W7X3_9ACTN</name>
<proteinExistence type="predicted"/>
<organism evidence="1 2">
    <name type="scientific">Aeromicrobium halocynthiae</name>
    <dbReference type="NCBI Taxonomy" id="560557"/>
    <lineage>
        <taxon>Bacteria</taxon>
        <taxon>Bacillati</taxon>
        <taxon>Actinomycetota</taxon>
        <taxon>Actinomycetes</taxon>
        <taxon>Propionibacteriales</taxon>
        <taxon>Nocardioidaceae</taxon>
        <taxon>Aeromicrobium</taxon>
    </lineage>
</organism>
<keyword evidence="2" id="KW-1185">Reference proteome</keyword>
<protein>
    <recommendedName>
        <fullName evidence="3">DUF3558 domain-containing protein</fullName>
    </recommendedName>
</protein>